<protein>
    <submittedName>
        <fullName evidence="1">Uncharacterized protein</fullName>
    </submittedName>
</protein>
<evidence type="ECO:0000313" key="1">
    <source>
        <dbReference type="EMBL" id="CRZ01094.1"/>
    </source>
</evidence>
<accession>A0A0H5QZU1</accession>
<dbReference type="EMBL" id="HACM01000652">
    <property type="protein sequence ID" value="CRZ01094.1"/>
    <property type="molecule type" value="Transcribed_RNA"/>
</dbReference>
<name>A0A0H5QZU1_9EUKA</name>
<proteinExistence type="predicted"/>
<reference evidence="1" key="1">
    <citation type="submission" date="2015-04" db="EMBL/GenBank/DDBJ databases">
        <title>The genome sequence of the plant pathogenic Rhizarian Plasmodiophora brassicae reveals insights in its biotrophic life cycle and the origin of chitin synthesis.</title>
        <authorList>
            <person name="Schwelm A."/>
            <person name="Fogelqvist J."/>
            <person name="Knaust A."/>
            <person name="Julke S."/>
            <person name="Lilja T."/>
            <person name="Dhandapani V."/>
            <person name="Bonilla-Rosso G."/>
            <person name="Karlsson M."/>
            <person name="Shevchenko A."/>
            <person name="Choi S.R."/>
            <person name="Kim H.G."/>
            <person name="Park J.Y."/>
            <person name="Lim Y.P."/>
            <person name="Ludwig-Muller J."/>
            <person name="Dixelius C."/>
        </authorList>
    </citation>
    <scope>NUCLEOTIDE SEQUENCE</scope>
    <source>
        <tissue evidence="1">Potato root galls</tissue>
    </source>
</reference>
<dbReference type="AlphaFoldDB" id="A0A0H5QZU1"/>
<organism evidence="1">
    <name type="scientific">Spongospora subterranea</name>
    <dbReference type="NCBI Taxonomy" id="70186"/>
    <lineage>
        <taxon>Eukaryota</taxon>
        <taxon>Sar</taxon>
        <taxon>Rhizaria</taxon>
        <taxon>Endomyxa</taxon>
        <taxon>Phytomyxea</taxon>
        <taxon>Plasmodiophorida</taxon>
        <taxon>Plasmodiophoridae</taxon>
        <taxon>Spongospora</taxon>
    </lineage>
</organism>
<sequence>MASTNQVFDLTSSRIPGFFLGIVRKSVGEKVGPAGGYGIKAEWMPNLDGVSGAGSVTTGDVFDFRSIVPSIFLWQKTSFKTMQAVGNGLSNSALKLFHTLLTNPFVNEKPLLQSNLITAARRMVHQAKDPWKLHIFPLLSLTFLVSQ</sequence>